<evidence type="ECO:0000256" key="1">
    <source>
        <dbReference type="SAM" id="Phobius"/>
    </source>
</evidence>
<accession>A0ABP6L2N3</accession>
<dbReference type="Pfam" id="PF14345">
    <property type="entry name" value="GDYXXLXY"/>
    <property type="match status" value="1"/>
</dbReference>
<keyword evidence="1" id="KW-1133">Transmembrane helix</keyword>
<sequence>MTSPGQRQRSTGLRLTRLRPALIVGVALLCVAILIGLVVREGYARSHGTQVTLAMRGADPRDLVRGHYIAIRLADDLPAGQLCPQQTGDGWVALRRNGPTYRAAGQYGSRAQAQRHGDVAVRGSLHCPGQTVSLDIGIDRFYLNQREAEAVDRALLTGRRADAIVSVGTDGRARLIGIDVDGRRYDLDW</sequence>
<proteinExistence type="predicted"/>
<keyword evidence="1" id="KW-0472">Membrane</keyword>
<organism evidence="2 3">
    <name type="scientific">Gordonia defluvii</name>
    <dbReference type="NCBI Taxonomy" id="283718"/>
    <lineage>
        <taxon>Bacteria</taxon>
        <taxon>Bacillati</taxon>
        <taxon>Actinomycetota</taxon>
        <taxon>Actinomycetes</taxon>
        <taxon>Mycobacteriales</taxon>
        <taxon>Gordoniaceae</taxon>
        <taxon>Gordonia</taxon>
    </lineage>
</organism>
<comment type="caution">
    <text evidence="2">The sequence shown here is derived from an EMBL/GenBank/DDBJ whole genome shotgun (WGS) entry which is preliminary data.</text>
</comment>
<dbReference type="Proteomes" id="UP001501035">
    <property type="component" value="Unassembled WGS sequence"/>
</dbReference>
<gene>
    <name evidence="2" type="ORF">GCM10010528_08550</name>
</gene>
<protein>
    <submittedName>
        <fullName evidence="2">GDYXXLXY domain-containing protein</fullName>
    </submittedName>
</protein>
<evidence type="ECO:0000313" key="3">
    <source>
        <dbReference type="Proteomes" id="UP001501035"/>
    </source>
</evidence>
<reference evidence="3" key="1">
    <citation type="journal article" date="2019" name="Int. J. Syst. Evol. Microbiol.">
        <title>The Global Catalogue of Microorganisms (GCM) 10K type strain sequencing project: providing services to taxonomists for standard genome sequencing and annotation.</title>
        <authorList>
            <consortium name="The Broad Institute Genomics Platform"/>
            <consortium name="The Broad Institute Genome Sequencing Center for Infectious Disease"/>
            <person name="Wu L."/>
            <person name="Ma J."/>
        </authorList>
    </citation>
    <scope>NUCLEOTIDE SEQUENCE [LARGE SCALE GENOMIC DNA]</scope>
    <source>
        <strain evidence="3">JCM 14234</strain>
    </source>
</reference>
<keyword evidence="1" id="KW-0812">Transmembrane</keyword>
<dbReference type="RefSeq" id="WP_290713689.1">
    <property type="nucleotide sequence ID" value="NZ_BAAAVS010000016.1"/>
</dbReference>
<evidence type="ECO:0000313" key="2">
    <source>
        <dbReference type="EMBL" id="GAA3029259.1"/>
    </source>
</evidence>
<name>A0ABP6L2N3_9ACTN</name>
<dbReference type="EMBL" id="BAAAVS010000016">
    <property type="protein sequence ID" value="GAA3029259.1"/>
    <property type="molecule type" value="Genomic_DNA"/>
</dbReference>
<dbReference type="InterPro" id="IPR025833">
    <property type="entry name" value="GDYXXLXY"/>
</dbReference>
<feature type="transmembrane region" description="Helical" evidence="1">
    <location>
        <begin position="21"/>
        <end position="39"/>
    </location>
</feature>
<keyword evidence="3" id="KW-1185">Reference proteome</keyword>